<dbReference type="Proteomes" id="UP000603227">
    <property type="component" value="Unassembled WGS sequence"/>
</dbReference>
<feature type="chain" id="PRO_5037365353" evidence="1">
    <location>
        <begin position="25"/>
        <end position="126"/>
    </location>
</feature>
<sequence>MRPLAFVAAAAALFAGLTGQPAVAADEPTMTKLALSGDRFKMTDTSTVSAATTLDGKLADADLADVVTTNYTTNSSGATDPWMNLRTMRDCVGDETKALPPVTRKVAWCWSSAHADDTTPRWCRRA</sequence>
<gene>
    <name evidence="2" type="ORF">GCM10017771_15810</name>
</gene>
<name>A0A919L6W9_9ACTN</name>
<dbReference type="RefSeq" id="WP_189781674.1">
    <property type="nucleotide sequence ID" value="NZ_BNAT01000004.1"/>
</dbReference>
<evidence type="ECO:0000313" key="3">
    <source>
        <dbReference type="Proteomes" id="UP000603227"/>
    </source>
</evidence>
<dbReference type="AlphaFoldDB" id="A0A919L6W9"/>
<keyword evidence="1" id="KW-0732">Signal</keyword>
<organism evidence="2 3">
    <name type="scientific">Streptomyces capitiformicae</name>
    <dbReference type="NCBI Taxonomy" id="2014920"/>
    <lineage>
        <taxon>Bacteria</taxon>
        <taxon>Bacillati</taxon>
        <taxon>Actinomycetota</taxon>
        <taxon>Actinomycetes</taxon>
        <taxon>Kitasatosporales</taxon>
        <taxon>Streptomycetaceae</taxon>
        <taxon>Streptomyces</taxon>
    </lineage>
</organism>
<keyword evidence="3" id="KW-1185">Reference proteome</keyword>
<evidence type="ECO:0000313" key="2">
    <source>
        <dbReference type="EMBL" id="GHH84941.1"/>
    </source>
</evidence>
<protein>
    <submittedName>
        <fullName evidence="2">Uncharacterized protein</fullName>
    </submittedName>
</protein>
<reference evidence="2" key="2">
    <citation type="submission" date="2020-09" db="EMBL/GenBank/DDBJ databases">
        <authorList>
            <person name="Sun Q."/>
            <person name="Zhou Y."/>
        </authorList>
    </citation>
    <scope>NUCLEOTIDE SEQUENCE</scope>
    <source>
        <strain evidence="2">CGMCC 4.7403</strain>
    </source>
</reference>
<evidence type="ECO:0000256" key="1">
    <source>
        <dbReference type="SAM" id="SignalP"/>
    </source>
</evidence>
<proteinExistence type="predicted"/>
<reference evidence="2" key="1">
    <citation type="journal article" date="2014" name="Int. J. Syst. Evol. Microbiol.">
        <title>Complete genome sequence of Corynebacterium casei LMG S-19264T (=DSM 44701T), isolated from a smear-ripened cheese.</title>
        <authorList>
            <consortium name="US DOE Joint Genome Institute (JGI-PGF)"/>
            <person name="Walter F."/>
            <person name="Albersmeier A."/>
            <person name="Kalinowski J."/>
            <person name="Ruckert C."/>
        </authorList>
    </citation>
    <scope>NUCLEOTIDE SEQUENCE</scope>
    <source>
        <strain evidence="2">CGMCC 4.7403</strain>
    </source>
</reference>
<feature type="signal peptide" evidence="1">
    <location>
        <begin position="1"/>
        <end position="24"/>
    </location>
</feature>
<dbReference type="EMBL" id="BNAT01000004">
    <property type="protein sequence ID" value="GHH84941.1"/>
    <property type="molecule type" value="Genomic_DNA"/>
</dbReference>
<accession>A0A919L6W9</accession>
<comment type="caution">
    <text evidence="2">The sequence shown here is derived from an EMBL/GenBank/DDBJ whole genome shotgun (WGS) entry which is preliminary data.</text>
</comment>